<dbReference type="Proteomes" id="UP000014197">
    <property type="component" value="Unassembled WGS sequence"/>
</dbReference>
<dbReference type="RefSeq" id="WP_010761781.1">
    <property type="nucleotide sequence ID" value="NZ_KB946316.1"/>
</dbReference>
<keyword evidence="8" id="KW-1185">Reference proteome</keyword>
<organism evidence="5 7">
    <name type="scientific">Enterococcus haemoperoxidus ATCC BAA-382</name>
    <dbReference type="NCBI Taxonomy" id="1158608"/>
    <lineage>
        <taxon>Bacteria</taxon>
        <taxon>Bacillati</taxon>
        <taxon>Bacillota</taxon>
        <taxon>Bacilli</taxon>
        <taxon>Lactobacillales</taxon>
        <taxon>Enterococcaceae</taxon>
        <taxon>Enterococcus</taxon>
    </lineage>
</organism>
<dbReference type="eggNOG" id="COG4072">
    <property type="taxonomic scope" value="Bacteria"/>
</dbReference>
<feature type="domain" description="WxL Interacting Protein host binding" evidence="4">
    <location>
        <begin position="166"/>
        <end position="302"/>
    </location>
</feature>
<evidence type="ECO:0000313" key="6">
    <source>
        <dbReference type="EMBL" id="EOT59910.1"/>
    </source>
</evidence>
<keyword evidence="1" id="KW-0472">Membrane</keyword>
<evidence type="ECO:0000259" key="3">
    <source>
        <dbReference type="Pfam" id="PF06030"/>
    </source>
</evidence>
<keyword evidence="1" id="KW-0812">Transmembrane</keyword>
<dbReference type="Proteomes" id="UP000013858">
    <property type="component" value="Unassembled WGS sequence"/>
</dbReference>
<dbReference type="EMBL" id="ASVY01000003">
    <property type="protein sequence ID" value="EOT59910.1"/>
    <property type="molecule type" value="Genomic_DNA"/>
</dbReference>
<evidence type="ECO:0000313" key="5">
    <source>
        <dbReference type="EMBL" id="EOH97097.1"/>
    </source>
</evidence>
<comment type="caution">
    <text evidence="5">The sequence shown here is derived from an EMBL/GenBank/DDBJ whole genome shotgun (WGS) entry which is preliminary data.</text>
</comment>
<protein>
    <submittedName>
        <fullName evidence="5">Uncharacterized protein</fullName>
    </submittedName>
</protein>
<dbReference type="InterPro" id="IPR021759">
    <property type="entry name" value="WxLIP_HBD"/>
</dbReference>
<keyword evidence="1" id="KW-1133">Transmembrane helix</keyword>
<evidence type="ECO:0000256" key="1">
    <source>
        <dbReference type="SAM" id="Phobius"/>
    </source>
</evidence>
<evidence type="ECO:0000313" key="7">
    <source>
        <dbReference type="Proteomes" id="UP000013858"/>
    </source>
</evidence>
<sequence length="361" mass="41447">MQRKLKAALFTLSIIVALLLLPQVVAAKEESGEANFSARAEIPENQVDKNQTYFDLRMQPGMEQDLTLVLTNPTKEKVSVTVEPNVATTNQNGEMDFTKRPKKQDNTLQYPFTELISDKQVVELASNETKNVTFKLKMPKEKIEGMILGGFYLYKNIGEEEEKAEANVQIKNRYSYVIGTKLTIDDQKVKPDVALNEIKPDLLNYRTVVTANLQNIKPTMIGNFKVAAKIYQKDKTEVLHETTKENMTMAPNSNFDFPISWNNQRLEPGTYRLKLQASSNDENWEFDKEFTIEKTDSDRLNKEAVELEEQPMNWYLVIGVGVVIIVCLIGCVMIYKKNKKKKEKLKRKKGPKKRKKKIVKK</sequence>
<dbReference type="Pfam" id="PF06030">
    <property type="entry name" value="WxLIP_PGBD"/>
    <property type="match status" value="1"/>
</dbReference>
<dbReference type="OrthoDB" id="2148359at2"/>
<evidence type="ECO:0000256" key="2">
    <source>
        <dbReference type="SAM" id="SignalP"/>
    </source>
</evidence>
<feature type="transmembrane region" description="Helical" evidence="1">
    <location>
        <begin position="314"/>
        <end position="335"/>
    </location>
</feature>
<dbReference type="STRING" id="155618.RV06_GL000206"/>
<dbReference type="InterPro" id="IPR010317">
    <property type="entry name" value="WxLIP_PGBD"/>
</dbReference>
<reference evidence="5 7" key="1">
    <citation type="submission" date="2013-02" db="EMBL/GenBank/DDBJ databases">
        <title>The Genome Sequence of Enterococcus haemoperoxidus BAA-382.</title>
        <authorList>
            <consortium name="The Broad Institute Genome Sequencing Platform"/>
            <consortium name="The Broad Institute Genome Sequencing Center for Infectious Disease"/>
            <person name="Earl A.M."/>
            <person name="Gilmore M.S."/>
            <person name="Lebreton F."/>
            <person name="Walker B."/>
            <person name="Young S.K."/>
            <person name="Zeng Q."/>
            <person name="Gargeya S."/>
            <person name="Fitzgerald M."/>
            <person name="Haas B."/>
            <person name="Abouelleil A."/>
            <person name="Alvarado L."/>
            <person name="Arachchi H.M."/>
            <person name="Berlin A.M."/>
            <person name="Chapman S.B."/>
            <person name="Dewar J."/>
            <person name="Goldberg J."/>
            <person name="Griggs A."/>
            <person name="Gujja S."/>
            <person name="Hansen M."/>
            <person name="Howarth C."/>
            <person name="Imamovic A."/>
            <person name="Larimer J."/>
            <person name="McCowan C."/>
            <person name="Murphy C."/>
            <person name="Neiman D."/>
            <person name="Pearson M."/>
            <person name="Priest M."/>
            <person name="Roberts A."/>
            <person name="Saif S."/>
            <person name="Shea T."/>
            <person name="Sisk P."/>
            <person name="Sykes S."/>
            <person name="Wortman J."/>
            <person name="Nusbaum C."/>
            <person name="Birren B."/>
        </authorList>
    </citation>
    <scope>NUCLEOTIDE SEQUENCE [LARGE SCALE GENOMIC DNA]</scope>
    <source>
        <strain evidence="5 7">ATCC BAA-382</strain>
    </source>
</reference>
<feature type="signal peptide" evidence="2">
    <location>
        <begin position="1"/>
        <end position="27"/>
    </location>
</feature>
<dbReference type="EMBL" id="AJAR01000014">
    <property type="protein sequence ID" value="EOH97097.1"/>
    <property type="molecule type" value="Genomic_DNA"/>
</dbReference>
<accession>R2QKI0</accession>
<dbReference type="Pfam" id="PF11797">
    <property type="entry name" value="WxLIP_HBD"/>
    <property type="match status" value="1"/>
</dbReference>
<feature type="chain" id="PRO_5004355064" evidence="2">
    <location>
        <begin position="28"/>
        <end position="361"/>
    </location>
</feature>
<reference evidence="6 8" key="2">
    <citation type="submission" date="2013-03" db="EMBL/GenBank/DDBJ databases">
        <title>The Genome Sequence of Enterococcus haemoperoxidus BAA-382 (PacBio/Illumina hybrid assembly).</title>
        <authorList>
            <consortium name="The Broad Institute Genomics Platform"/>
            <consortium name="The Broad Institute Genome Sequencing Center for Infectious Disease"/>
            <person name="Earl A."/>
            <person name="Russ C."/>
            <person name="Gilmore M."/>
            <person name="Surin D."/>
            <person name="Walker B."/>
            <person name="Young S."/>
            <person name="Zeng Q."/>
            <person name="Gargeya S."/>
            <person name="Fitzgerald M."/>
            <person name="Haas B."/>
            <person name="Abouelleil A."/>
            <person name="Allen A.W."/>
            <person name="Alvarado L."/>
            <person name="Arachchi H.M."/>
            <person name="Berlin A.M."/>
            <person name="Chapman S.B."/>
            <person name="Gainer-Dewar J."/>
            <person name="Goldberg J."/>
            <person name="Griggs A."/>
            <person name="Gujja S."/>
            <person name="Hansen M."/>
            <person name="Howarth C."/>
            <person name="Imamovic A."/>
            <person name="Ireland A."/>
            <person name="Larimer J."/>
            <person name="McCowan C."/>
            <person name="Murphy C."/>
            <person name="Pearson M."/>
            <person name="Poon T.W."/>
            <person name="Priest M."/>
            <person name="Roberts A."/>
            <person name="Saif S."/>
            <person name="Shea T."/>
            <person name="Sisk P."/>
            <person name="Sykes S."/>
            <person name="Wortman J."/>
            <person name="Nusbaum C."/>
            <person name="Birren B."/>
        </authorList>
    </citation>
    <scope>NUCLEOTIDE SEQUENCE [LARGE SCALE GENOMIC DNA]</scope>
    <source>
        <strain evidence="6 8">ATCC BAA-382</strain>
    </source>
</reference>
<keyword evidence="2" id="KW-0732">Signal</keyword>
<name>R2QKI0_9ENTE</name>
<proteinExistence type="predicted"/>
<gene>
    <name evidence="6" type="ORF">I583_02545</name>
    <name evidence="5" type="ORF">UAW_01579</name>
</gene>
<evidence type="ECO:0000313" key="8">
    <source>
        <dbReference type="Proteomes" id="UP000014197"/>
    </source>
</evidence>
<dbReference type="AlphaFoldDB" id="R2QKI0"/>
<feature type="domain" description="WxL Interacting Protein peptidoglycan binding" evidence="3">
    <location>
        <begin position="36"/>
        <end position="154"/>
    </location>
</feature>
<evidence type="ECO:0000259" key="4">
    <source>
        <dbReference type="Pfam" id="PF11797"/>
    </source>
</evidence>
<dbReference type="PATRIC" id="fig|1158608.3.peg.1555"/>